<dbReference type="GO" id="GO:0016020">
    <property type="term" value="C:membrane"/>
    <property type="evidence" value="ECO:0007669"/>
    <property type="project" value="GOC"/>
</dbReference>
<protein>
    <recommendedName>
        <fullName evidence="5">Mannosyltransferase</fullName>
    </recommendedName>
</protein>
<gene>
    <name evidence="3" type="ORF">PGLA2088_LOCUS21108</name>
</gene>
<keyword evidence="1" id="KW-0808">Transferase</keyword>
<feature type="transmembrane region" description="Helical" evidence="2">
    <location>
        <begin position="211"/>
        <end position="229"/>
    </location>
</feature>
<evidence type="ECO:0000313" key="4">
    <source>
        <dbReference type="Proteomes" id="UP000626109"/>
    </source>
</evidence>
<organism evidence="3 4">
    <name type="scientific">Polarella glacialis</name>
    <name type="common">Dinoflagellate</name>
    <dbReference type="NCBI Taxonomy" id="89957"/>
    <lineage>
        <taxon>Eukaryota</taxon>
        <taxon>Sar</taxon>
        <taxon>Alveolata</taxon>
        <taxon>Dinophyceae</taxon>
        <taxon>Suessiales</taxon>
        <taxon>Suessiaceae</taxon>
        <taxon>Polarella</taxon>
    </lineage>
</organism>
<keyword evidence="2" id="KW-0472">Membrane</keyword>
<proteinExistence type="predicted"/>
<evidence type="ECO:0000256" key="1">
    <source>
        <dbReference type="ARBA" id="ARBA00022679"/>
    </source>
</evidence>
<dbReference type="InterPro" id="IPR051706">
    <property type="entry name" value="Glycosyltransferase_domain"/>
</dbReference>
<evidence type="ECO:0000256" key="2">
    <source>
        <dbReference type="SAM" id="Phobius"/>
    </source>
</evidence>
<dbReference type="GO" id="GO:0051999">
    <property type="term" value="P:mannosyl-inositol phosphorylceramide biosynthetic process"/>
    <property type="evidence" value="ECO:0007669"/>
    <property type="project" value="TreeGrafter"/>
</dbReference>
<feature type="transmembrane region" description="Helical" evidence="2">
    <location>
        <begin position="40"/>
        <end position="60"/>
    </location>
</feature>
<dbReference type="PANTHER" id="PTHR32385:SF15">
    <property type="entry name" value="INOSITOL PHOSPHOCERAMIDE MANNOSYLTRANSFERASE 1"/>
    <property type="match status" value="1"/>
</dbReference>
<feature type="non-terminal residue" evidence="3">
    <location>
        <position position="1"/>
    </location>
</feature>
<feature type="transmembrane region" description="Helical" evidence="2">
    <location>
        <begin position="67"/>
        <end position="88"/>
    </location>
</feature>
<dbReference type="PANTHER" id="PTHR32385">
    <property type="entry name" value="MANNOSYL PHOSPHORYLINOSITOL CERAMIDE SYNTHASE"/>
    <property type="match status" value="1"/>
</dbReference>
<dbReference type="AlphaFoldDB" id="A0A813JMV4"/>
<dbReference type="Pfam" id="PF04488">
    <property type="entry name" value="Gly_transf_sug"/>
    <property type="match status" value="1"/>
</dbReference>
<reference evidence="3" key="1">
    <citation type="submission" date="2021-02" db="EMBL/GenBank/DDBJ databases">
        <authorList>
            <person name="Dougan E. K."/>
            <person name="Rhodes N."/>
            <person name="Thang M."/>
            <person name="Chan C."/>
        </authorList>
    </citation>
    <scope>NUCLEOTIDE SEQUENCE</scope>
</reference>
<evidence type="ECO:0008006" key="5">
    <source>
        <dbReference type="Google" id="ProtNLM"/>
    </source>
</evidence>
<dbReference type="GO" id="GO:0000030">
    <property type="term" value="F:mannosyltransferase activity"/>
    <property type="evidence" value="ECO:0007669"/>
    <property type="project" value="TreeGrafter"/>
</dbReference>
<accession>A0A813JMV4</accession>
<feature type="transmembrane region" description="Helical" evidence="2">
    <location>
        <begin position="138"/>
        <end position="156"/>
    </location>
</feature>
<dbReference type="Gene3D" id="3.90.550.20">
    <property type="match status" value="1"/>
</dbReference>
<comment type="caution">
    <text evidence="3">The sequence shown here is derived from an EMBL/GenBank/DDBJ whole genome shotgun (WGS) entry which is preliminary data.</text>
</comment>
<feature type="transmembrane region" description="Helical" evidence="2">
    <location>
        <begin position="94"/>
        <end position="110"/>
    </location>
</feature>
<keyword evidence="2" id="KW-0812">Transmembrane</keyword>
<sequence>GTSGSSRLISWILHLKILDNQHFVYAQIVFGFHWPMQWQIAPIVPVSLLIAILAVVIWWFENVATRSFLPCCVVQLIITVVLSCDWLSQAQPRAWLFWVMLGYWADLLLLRASGHLSSSLEGIFSSAKGGHLSSQRRGTLALLRILLTSLLSLVWASKFLNEVLDIDWHWGPVLAFSQPLISCSMLAFLAPVQLEKHKLTESPRLSQRVSVMSLTMLLCLMVFAGPAFFASSNLELSEPFLGVHERVPNHRIRLAVDSAERLRYWEVFHNPIYRLANESWNCVWFSDESRTQHIYTLEEDGASCVHEFLPEVDSFMEPDQKMVVRHDLARLCLLYKYGGVWADEDYELLQDFMDELSPGRAYGVESHYMVEMQNSLMAAPARHPFIAAAMCQASKNLRVPFFIDRHNFPPLLAGPAATTAVFRRTAWLSGLTKQLLCATGHCGACLGPEVADLLPCSRYQPNKGKCSPDDAYSRCCPGFAQLAGDFRHIKAVHWSTLTWGGAEGNNKVVERGGLPEGYACSHAEPKSDGSKGGQ</sequence>
<dbReference type="EMBL" id="CAJNNW010025726">
    <property type="protein sequence ID" value="CAE8678964.1"/>
    <property type="molecule type" value="Genomic_DNA"/>
</dbReference>
<evidence type="ECO:0000313" key="3">
    <source>
        <dbReference type="EMBL" id="CAE8678964.1"/>
    </source>
</evidence>
<keyword evidence="2" id="KW-1133">Transmembrane helix</keyword>
<dbReference type="InterPro" id="IPR007577">
    <property type="entry name" value="GlycoTrfase_DXD_sugar-bd_CS"/>
</dbReference>
<dbReference type="Proteomes" id="UP000626109">
    <property type="component" value="Unassembled WGS sequence"/>
</dbReference>
<feature type="transmembrane region" description="Helical" evidence="2">
    <location>
        <begin position="168"/>
        <end position="190"/>
    </location>
</feature>
<name>A0A813JMV4_POLGL</name>
<dbReference type="SUPFAM" id="SSF53448">
    <property type="entry name" value="Nucleotide-diphospho-sugar transferases"/>
    <property type="match status" value="1"/>
</dbReference>
<dbReference type="InterPro" id="IPR029044">
    <property type="entry name" value="Nucleotide-diphossugar_trans"/>
</dbReference>